<name>A0ABY6SP03_9CLOT</name>
<proteinExistence type="predicted"/>
<dbReference type="Proteomes" id="UP000277570">
    <property type="component" value="Unassembled WGS sequence"/>
</dbReference>
<protein>
    <submittedName>
        <fullName evidence="2">Transposase, IS111A/IS1328/IS1533</fullName>
    </submittedName>
</protein>
<feature type="domain" description="Transposase IS110-like N-terminal" evidence="1">
    <location>
        <begin position="4"/>
        <end position="64"/>
    </location>
</feature>
<keyword evidence="3" id="KW-1185">Reference proteome</keyword>
<evidence type="ECO:0000313" key="3">
    <source>
        <dbReference type="Proteomes" id="UP000277570"/>
    </source>
</evidence>
<organism evidence="2 3">
    <name type="scientific">Clostridium carnis</name>
    <dbReference type="NCBI Taxonomy" id="1530"/>
    <lineage>
        <taxon>Bacteria</taxon>
        <taxon>Bacillati</taxon>
        <taxon>Bacillota</taxon>
        <taxon>Clostridia</taxon>
        <taxon>Eubacteriales</taxon>
        <taxon>Clostridiaceae</taxon>
        <taxon>Clostridium</taxon>
    </lineage>
</organism>
<reference evidence="2 3" key="1">
    <citation type="submission" date="2018-11" db="EMBL/GenBank/DDBJ databases">
        <authorList>
            <consortium name="Pathogen Informatics"/>
        </authorList>
    </citation>
    <scope>NUCLEOTIDE SEQUENCE [LARGE SCALE GENOMIC DNA]</scope>
    <source>
        <strain evidence="2 3">NCTC10913</strain>
    </source>
</reference>
<sequence length="68" mass="7631">MISVGIDVSKEKSTVCILKEYGEVISEPHEINHTETDLKALVESISELNEETRVVMEATGQCRQLKKI</sequence>
<comment type="caution">
    <text evidence="2">The sequence shown here is derived from an EMBL/GenBank/DDBJ whole genome shotgun (WGS) entry which is preliminary data.</text>
</comment>
<dbReference type="EMBL" id="UYIN01000001">
    <property type="protein sequence ID" value="VDG69887.1"/>
    <property type="molecule type" value="Genomic_DNA"/>
</dbReference>
<dbReference type="InterPro" id="IPR002525">
    <property type="entry name" value="Transp_IS110-like_N"/>
</dbReference>
<evidence type="ECO:0000313" key="2">
    <source>
        <dbReference type="EMBL" id="VDG69887.1"/>
    </source>
</evidence>
<accession>A0ABY6SP03</accession>
<dbReference type="Pfam" id="PF01548">
    <property type="entry name" value="DEDD_Tnp_IS110"/>
    <property type="match status" value="1"/>
</dbReference>
<evidence type="ECO:0000259" key="1">
    <source>
        <dbReference type="Pfam" id="PF01548"/>
    </source>
</evidence>
<gene>
    <name evidence="2" type="ORF">NCTC10913_00520</name>
</gene>